<accession>Q0CU55</accession>
<keyword evidence="4" id="KW-0472">Membrane</keyword>
<dbReference type="OrthoDB" id="124397at2759"/>
<keyword evidence="1" id="KW-0677">Repeat</keyword>
<dbReference type="RefSeq" id="XP_001211957.1">
    <property type="nucleotide sequence ID" value="XM_001211957.1"/>
</dbReference>
<reference evidence="7" key="1">
    <citation type="submission" date="2005-09" db="EMBL/GenBank/DDBJ databases">
        <title>Annotation of the Aspergillus terreus NIH2624 genome.</title>
        <authorList>
            <person name="Birren B.W."/>
            <person name="Lander E.S."/>
            <person name="Galagan J.E."/>
            <person name="Nusbaum C."/>
            <person name="Devon K."/>
            <person name="Henn M."/>
            <person name="Ma L.-J."/>
            <person name="Jaffe D.B."/>
            <person name="Butler J."/>
            <person name="Alvarez P."/>
            <person name="Gnerre S."/>
            <person name="Grabherr M."/>
            <person name="Kleber M."/>
            <person name="Mauceli E.W."/>
            <person name="Brockman W."/>
            <person name="Rounsley S."/>
            <person name="Young S.K."/>
            <person name="LaButti K."/>
            <person name="Pushparaj V."/>
            <person name="DeCaprio D."/>
            <person name="Crawford M."/>
            <person name="Koehrsen M."/>
            <person name="Engels R."/>
            <person name="Montgomery P."/>
            <person name="Pearson M."/>
            <person name="Howarth C."/>
            <person name="Larson L."/>
            <person name="Luoma S."/>
            <person name="White J."/>
            <person name="Alvarado L."/>
            <person name="Kodira C.D."/>
            <person name="Zeng Q."/>
            <person name="Oleary S."/>
            <person name="Yandava C."/>
            <person name="Denning D.W."/>
            <person name="Nierman W.C."/>
            <person name="Milne T."/>
            <person name="Madden K."/>
        </authorList>
    </citation>
    <scope>NUCLEOTIDE SEQUENCE [LARGE SCALE GENOMIC DNA]</scope>
    <source>
        <strain evidence="7">NIH 2624 / FGSC A1156</strain>
    </source>
</reference>
<evidence type="ECO:0000313" key="6">
    <source>
        <dbReference type="EMBL" id="EAU36053.1"/>
    </source>
</evidence>
<dbReference type="Gene3D" id="1.25.40.10">
    <property type="entry name" value="Tetratricopeptide repeat domain"/>
    <property type="match status" value="1"/>
</dbReference>
<sequence length="309" mass="34246">MASATPEPHALDHSNLISTLHFSQKAPVILGGKSGSDNPETYDTLEQLFLSCLQTGDDQSALRCLDQLTHRFGASNERIQGLRGLYQEAIAGKQSDLEDCLRKYDEALAENPMNLPILKRRISLLRSLSKPAEAISSLVELLKAVPTDSESWCELADLYLSESMISQAVFCLEEALLLVPNAWNIHARLGEVLYIGACSSDGETSSQLLERSIRYFCRSIELCDHYLRGLYGLALATSPFSKNKRSSDLPQKPVAVSVSNESFEKLHEFAIGELRSIVEQRSLNHRNWEFAQGELIAAKELLDLMGSSS</sequence>
<dbReference type="GO" id="GO:0072546">
    <property type="term" value="C:EMC complex"/>
    <property type="evidence" value="ECO:0007669"/>
    <property type="project" value="UniProtKB-UniRule"/>
</dbReference>
<feature type="repeat" description="TPR" evidence="3">
    <location>
        <begin position="149"/>
        <end position="182"/>
    </location>
</feature>
<dbReference type="EMBL" id="CH476597">
    <property type="protein sequence ID" value="EAU36053.1"/>
    <property type="molecule type" value="Genomic_DNA"/>
</dbReference>
<evidence type="ECO:0000256" key="3">
    <source>
        <dbReference type="PROSITE-ProRule" id="PRU00339"/>
    </source>
</evidence>
<dbReference type="PROSITE" id="PS50005">
    <property type="entry name" value="TPR"/>
    <property type="match status" value="1"/>
</dbReference>
<dbReference type="OMA" id="LMEMLFY"/>
<dbReference type="InterPro" id="IPR011990">
    <property type="entry name" value="TPR-like_helical_dom_sf"/>
</dbReference>
<comment type="function">
    <text evidence="4">Part of the endoplasmic reticulum membrane protein complex (EMC) that enables the energy-independent insertion into endoplasmic reticulum membranes of newly synthesized membrane proteins.</text>
</comment>
<feature type="domain" description="EMC2 TPR-like" evidence="5">
    <location>
        <begin position="94"/>
        <end position="192"/>
    </location>
</feature>
<dbReference type="GeneID" id="4317341"/>
<protein>
    <recommendedName>
        <fullName evidence="4">ER membrane protein complex subunit 2</fullName>
    </recommendedName>
</protein>
<dbReference type="PANTHER" id="PTHR12760">
    <property type="entry name" value="TETRATRICOPEPTIDE REPEAT PROTEIN"/>
    <property type="match status" value="1"/>
</dbReference>
<name>Q0CU55_ASPTN</name>
<dbReference type="VEuPathDB" id="FungiDB:ATEG_02779"/>
<evidence type="ECO:0000256" key="4">
    <source>
        <dbReference type="RuleBase" id="RU367091"/>
    </source>
</evidence>
<comment type="similarity">
    <text evidence="4">Belongs to the EMC2 family.</text>
</comment>
<dbReference type="HOGENOM" id="CLU_052388_0_0_1"/>
<dbReference type="Pfam" id="PF22890">
    <property type="entry name" value="TPR_EMC2"/>
    <property type="match status" value="1"/>
</dbReference>
<keyword evidence="4" id="KW-0256">Endoplasmic reticulum</keyword>
<comment type="subcellular location">
    <subcellularLocation>
        <location evidence="4">Endoplasmic reticulum membrane</location>
        <topology evidence="4">Peripheral membrane protein</topology>
        <orientation evidence="4">Cytoplasmic side</orientation>
    </subcellularLocation>
</comment>
<evidence type="ECO:0000256" key="2">
    <source>
        <dbReference type="ARBA" id="ARBA00022803"/>
    </source>
</evidence>
<evidence type="ECO:0000256" key="1">
    <source>
        <dbReference type="ARBA" id="ARBA00022737"/>
    </source>
</evidence>
<dbReference type="AlphaFoldDB" id="Q0CU55"/>
<dbReference type="InterPro" id="IPR019734">
    <property type="entry name" value="TPR_rpt"/>
</dbReference>
<evidence type="ECO:0000313" key="7">
    <source>
        <dbReference type="Proteomes" id="UP000007963"/>
    </source>
</evidence>
<dbReference type="Proteomes" id="UP000007963">
    <property type="component" value="Unassembled WGS sequence"/>
</dbReference>
<organism evidence="6 7">
    <name type="scientific">Aspergillus terreus (strain NIH 2624 / FGSC A1156)</name>
    <dbReference type="NCBI Taxonomy" id="341663"/>
    <lineage>
        <taxon>Eukaryota</taxon>
        <taxon>Fungi</taxon>
        <taxon>Dikarya</taxon>
        <taxon>Ascomycota</taxon>
        <taxon>Pezizomycotina</taxon>
        <taxon>Eurotiomycetes</taxon>
        <taxon>Eurotiomycetidae</taxon>
        <taxon>Eurotiales</taxon>
        <taxon>Aspergillaceae</taxon>
        <taxon>Aspergillus</taxon>
        <taxon>Aspergillus subgen. Circumdati</taxon>
    </lineage>
</organism>
<keyword evidence="2 3" id="KW-0802">TPR repeat</keyword>
<evidence type="ECO:0000259" key="5">
    <source>
        <dbReference type="Pfam" id="PF22890"/>
    </source>
</evidence>
<proteinExistence type="inferred from homology"/>
<dbReference type="InterPro" id="IPR055217">
    <property type="entry name" value="TPR_EMC2"/>
</dbReference>
<dbReference type="STRING" id="341663.Q0CU55"/>
<dbReference type="InterPro" id="IPR039856">
    <property type="entry name" value="EMC2-like"/>
</dbReference>
<dbReference type="SUPFAM" id="SSF48452">
    <property type="entry name" value="TPR-like"/>
    <property type="match status" value="1"/>
</dbReference>
<dbReference type="eggNOG" id="KOG3060">
    <property type="taxonomic scope" value="Eukaryota"/>
</dbReference>
<comment type="subunit">
    <text evidence="4">Component of the ER membrane protein complex (EMC).</text>
</comment>
<gene>
    <name evidence="6" type="ORF">ATEG_02779</name>
</gene>